<accession>A0ABT4T2J7</accession>
<dbReference type="InterPro" id="IPR039538">
    <property type="entry name" value="BetI_C"/>
</dbReference>
<keyword evidence="4" id="KW-0804">Transcription</keyword>
<evidence type="ECO:0000256" key="5">
    <source>
        <dbReference type="PROSITE-ProRule" id="PRU00335"/>
    </source>
</evidence>
<dbReference type="PANTHER" id="PTHR30055:SF229">
    <property type="entry name" value="HTH-TYPE TRANSCRIPTIONAL REPRESSOR RV1474C"/>
    <property type="match status" value="1"/>
</dbReference>
<evidence type="ECO:0000256" key="1">
    <source>
        <dbReference type="ARBA" id="ARBA00022491"/>
    </source>
</evidence>
<keyword evidence="3 5" id="KW-0238">DNA-binding</keyword>
<dbReference type="RefSeq" id="WP_271277861.1">
    <property type="nucleotide sequence ID" value="NZ_BAABFD010000001.1"/>
</dbReference>
<proteinExistence type="predicted"/>
<feature type="domain" description="HTH tetR-type" evidence="6">
    <location>
        <begin position="8"/>
        <end position="68"/>
    </location>
</feature>
<dbReference type="InterPro" id="IPR036271">
    <property type="entry name" value="Tet_transcr_reg_TetR-rel_C_sf"/>
</dbReference>
<dbReference type="SUPFAM" id="SSF46689">
    <property type="entry name" value="Homeodomain-like"/>
    <property type="match status" value="1"/>
</dbReference>
<dbReference type="InterPro" id="IPR009057">
    <property type="entry name" value="Homeodomain-like_sf"/>
</dbReference>
<keyword evidence="1" id="KW-0678">Repressor</keyword>
<gene>
    <name evidence="7" type="ORF">OUY24_23635</name>
</gene>
<dbReference type="InterPro" id="IPR001647">
    <property type="entry name" value="HTH_TetR"/>
</dbReference>
<evidence type="ECO:0000256" key="2">
    <source>
        <dbReference type="ARBA" id="ARBA00023015"/>
    </source>
</evidence>
<protein>
    <submittedName>
        <fullName evidence="7">TetR/AcrR family transcriptional regulator</fullName>
    </submittedName>
</protein>
<keyword evidence="2" id="KW-0805">Transcription regulation</keyword>
<dbReference type="PANTHER" id="PTHR30055">
    <property type="entry name" value="HTH-TYPE TRANSCRIPTIONAL REGULATOR RUTR"/>
    <property type="match status" value="1"/>
</dbReference>
<evidence type="ECO:0000259" key="6">
    <source>
        <dbReference type="PROSITE" id="PS50977"/>
    </source>
</evidence>
<feature type="DNA-binding region" description="H-T-H motif" evidence="5">
    <location>
        <begin position="31"/>
        <end position="50"/>
    </location>
</feature>
<dbReference type="EMBL" id="JAPNUD010000072">
    <property type="protein sequence ID" value="MDA0643630.1"/>
    <property type="molecule type" value="Genomic_DNA"/>
</dbReference>
<reference evidence="7 8" key="1">
    <citation type="submission" date="2022-11" db="EMBL/GenBank/DDBJ databases">
        <title>Nonomuraea corallina sp. nov., a new species of the genus Nonomuraea isolated from sea side sediment in Thai sea.</title>
        <authorList>
            <person name="Ngamcharungchit C."/>
            <person name="Matsumoto A."/>
            <person name="Suriyachadkun C."/>
            <person name="Panbangred W."/>
            <person name="Inahashi Y."/>
            <person name="Intra B."/>
        </authorList>
    </citation>
    <scope>NUCLEOTIDE SEQUENCE [LARGE SCALE GENOMIC DNA]</scope>
    <source>
        <strain evidence="7 8">DSM 43553</strain>
    </source>
</reference>
<dbReference type="InterPro" id="IPR050109">
    <property type="entry name" value="HTH-type_TetR-like_transc_reg"/>
</dbReference>
<sequence length="196" mass="21445">MPKKVDHDERRRHIAEAVLRIAGRDGLDAATLRDVAVEAGMSLGAVQYYMRTKDEMLRYVVAYLGEQVTARITAGVDFASVDVRGFLVSMATEMLPLDDRRRAERRTGQAFGARAGAVPELAEALREGQAWLHDRVADLISEAQRTGRAPGDLDPGHESVVFLALVEGLTAEIMLGLRDPDAALAAVRYHVGRLLP</sequence>
<evidence type="ECO:0000256" key="3">
    <source>
        <dbReference type="ARBA" id="ARBA00023125"/>
    </source>
</evidence>
<evidence type="ECO:0000313" key="8">
    <source>
        <dbReference type="Proteomes" id="UP001212498"/>
    </source>
</evidence>
<keyword evidence="8" id="KW-1185">Reference proteome</keyword>
<organism evidence="7 8">
    <name type="scientific">Nonomuraea ferruginea</name>
    <dbReference type="NCBI Taxonomy" id="46174"/>
    <lineage>
        <taxon>Bacteria</taxon>
        <taxon>Bacillati</taxon>
        <taxon>Actinomycetota</taxon>
        <taxon>Actinomycetes</taxon>
        <taxon>Streptosporangiales</taxon>
        <taxon>Streptosporangiaceae</taxon>
        <taxon>Nonomuraea</taxon>
    </lineage>
</organism>
<dbReference type="PROSITE" id="PS50977">
    <property type="entry name" value="HTH_TETR_2"/>
    <property type="match status" value="1"/>
</dbReference>
<evidence type="ECO:0000313" key="7">
    <source>
        <dbReference type="EMBL" id="MDA0643630.1"/>
    </source>
</evidence>
<name>A0ABT4T2J7_9ACTN</name>
<comment type="caution">
    <text evidence="7">The sequence shown here is derived from an EMBL/GenBank/DDBJ whole genome shotgun (WGS) entry which is preliminary data.</text>
</comment>
<dbReference type="Proteomes" id="UP001212498">
    <property type="component" value="Unassembled WGS sequence"/>
</dbReference>
<dbReference type="Gene3D" id="1.10.357.10">
    <property type="entry name" value="Tetracycline Repressor, domain 2"/>
    <property type="match status" value="1"/>
</dbReference>
<dbReference type="Pfam" id="PF00440">
    <property type="entry name" value="TetR_N"/>
    <property type="match status" value="1"/>
</dbReference>
<dbReference type="Pfam" id="PF13977">
    <property type="entry name" value="TetR_C_6"/>
    <property type="match status" value="1"/>
</dbReference>
<dbReference type="SUPFAM" id="SSF48498">
    <property type="entry name" value="Tetracyclin repressor-like, C-terminal domain"/>
    <property type="match status" value="1"/>
</dbReference>
<evidence type="ECO:0000256" key="4">
    <source>
        <dbReference type="ARBA" id="ARBA00023163"/>
    </source>
</evidence>